<keyword evidence="7" id="KW-0175">Coiled coil</keyword>
<evidence type="ECO:0000256" key="8">
    <source>
        <dbReference type="SAM" id="MobiDB-lite"/>
    </source>
</evidence>
<feature type="coiled-coil region" evidence="7">
    <location>
        <begin position="1"/>
        <end position="61"/>
    </location>
</feature>
<dbReference type="InterPro" id="IPR036770">
    <property type="entry name" value="Ankyrin_rpt-contain_sf"/>
</dbReference>
<dbReference type="Pfam" id="PF13181">
    <property type="entry name" value="TPR_8"/>
    <property type="match status" value="1"/>
</dbReference>
<protein>
    <submittedName>
        <fullName evidence="9">Putative tonsoku-like protein</fullName>
    </submittedName>
</protein>
<evidence type="ECO:0000256" key="3">
    <source>
        <dbReference type="ARBA" id="ARBA00022737"/>
    </source>
</evidence>
<accession>A0A2G8LCX5</accession>
<dbReference type="EMBL" id="MRZV01000123">
    <property type="protein sequence ID" value="PIK58077.1"/>
    <property type="molecule type" value="Genomic_DNA"/>
</dbReference>
<keyword evidence="5" id="KW-0040">ANK repeat</keyword>
<comment type="caution">
    <text evidence="9">The sequence shown here is derived from an EMBL/GenBank/DDBJ whole genome shotgun (WGS) entry which is preliminary data.</text>
</comment>
<keyword evidence="2" id="KW-0433">Leucine-rich repeat</keyword>
<dbReference type="InterPro" id="IPR011990">
    <property type="entry name" value="TPR-like_helical_dom_sf"/>
</dbReference>
<feature type="region of interest" description="Disordered" evidence="8">
    <location>
        <begin position="468"/>
        <end position="521"/>
    </location>
</feature>
<keyword evidence="4" id="KW-0539">Nucleus</keyword>
<dbReference type="GO" id="GO:0000724">
    <property type="term" value="P:double-strand break repair via homologous recombination"/>
    <property type="evidence" value="ECO:0007669"/>
    <property type="project" value="TreeGrafter"/>
</dbReference>
<dbReference type="PROSITE" id="PS50005">
    <property type="entry name" value="TPR"/>
    <property type="match status" value="4"/>
</dbReference>
<dbReference type="PROSITE" id="PS50297">
    <property type="entry name" value="ANK_REP_REGION"/>
    <property type="match status" value="3"/>
</dbReference>
<name>A0A2G8LCX5_STIJA</name>
<feature type="repeat" description="ANK" evidence="5">
    <location>
        <begin position="566"/>
        <end position="598"/>
    </location>
</feature>
<dbReference type="Pfam" id="PF12796">
    <property type="entry name" value="Ank_2"/>
    <property type="match status" value="1"/>
</dbReference>
<dbReference type="InterPro" id="IPR019734">
    <property type="entry name" value="TPR_rpt"/>
</dbReference>
<dbReference type="PANTHER" id="PTHR46358:SF1">
    <property type="entry name" value="TONSOKU-LIKE PROTEIN"/>
    <property type="match status" value="1"/>
</dbReference>
<dbReference type="Gene3D" id="1.25.40.20">
    <property type="entry name" value="Ankyrin repeat-containing domain"/>
    <property type="match status" value="1"/>
</dbReference>
<keyword evidence="6" id="KW-0802">TPR repeat</keyword>
<dbReference type="Pfam" id="PF13424">
    <property type="entry name" value="TPR_12"/>
    <property type="match status" value="2"/>
</dbReference>
<sequence length="760" mass="85204">MSGIRKDVQRLEKEKAKAQLSSDLKKEAEICNELGELYVQNGQFEEALKEHQQELQLSESTHDVVGAAVAHRRIGECHLELGSFQRAVKHHHKHLNLAKSADSYLEQQRALATIGRTHLCQADVLEGDEQMEALGKSKSAFLGSMRVCENHLQGVVSTREYHEMRARIFLNLGLVFDYQKDFNNSIKFIQQATHISEKNHLNEDLLRCHHSLADIYRNAGEFAKSLTLLGKALQITKSMKNKEKETAILTAQGHIHFQLGDFLAAKKAFKRAYRLGSETDAERLKVTTALQRAIKGCKLEKMIEQAVRDSNQKERMALEEQFGDLCCKMNSYNEAIQHYKRQLDCALSLEVPPLQLIPIYVSLAATYADNKQYSSAVEMYSKELKLRSGNPKEECLTWLNVADAQERAGQEYEVLHQSYKRAVECAETAEMTKLQFRALKSLMLVQEHFKEETHLWLSKKKLNRLKEEQNLPSDYEPSSDEEEEEESNNSLETEDLTLDLSDSGNSEGEQEDFDRPTSSNRAQIAKFSKTNEKGETLLHRACIDGNFRQVKSLLEKGHPVNPRDYCGWLPLHEASNHDHYAIVEILIEHGAAINDRGGAQCGGITPLHDAISCGNLEVAELLVQKGASVIAKDDNGLSALDTLEKWKEMNMGGLDDDVMRQSQNLAEQLLNAAQASPAVVSSTPEVPGNSLLNSDLYDNEEDSQSQSQTGTLSQYQIGPLSQSNKPYGNVSAGHIGNPRMAFELLASIRTGGFIHQESGR</sequence>
<dbReference type="STRING" id="307972.A0A2G8LCX5"/>
<evidence type="ECO:0000256" key="7">
    <source>
        <dbReference type="SAM" id="Coils"/>
    </source>
</evidence>
<evidence type="ECO:0000256" key="4">
    <source>
        <dbReference type="ARBA" id="ARBA00023242"/>
    </source>
</evidence>
<dbReference type="AlphaFoldDB" id="A0A2G8LCX5"/>
<dbReference type="Gene3D" id="1.25.40.10">
    <property type="entry name" value="Tetratricopeptide repeat domain"/>
    <property type="match status" value="2"/>
</dbReference>
<proteinExistence type="predicted"/>
<evidence type="ECO:0000313" key="10">
    <source>
        <dbReference type="Proteomes" id="UP000230750"/>
    </source>
</evidence>
<gene>
    <name evidence="9" type="ORF">BSL78_04990</name>
</gene>
<dbReference type="SMART" id="SM00028">
    <property type="entry name" value="TPR"/>
    <property type="match status" value="7"/>
</dbReference>
<dbReference type="SUPFAM" id="SSF48403">
    <property type="entry name" value="Ankyrin repeat"/>
    <property type="match status" value="1"/>
</dbReference>
<organism evidence="9 10">
    <name type="scientific">Stichopus japonicus</name>
    <name type="common">Sea cucumber</name>
    <dbReference type="NCBI Taxonomy" id="307972"/>
    <lineage>
        <taxon>Eukaryota</taxon>
        <taxon>Metazoa</taxon>
        <taxon>Echinodermata</taxon>
        <taxon>Eleutherozoa</taxon>
        <taxon>Echinozoa</taxon>
        <taxon>Holothuroidea</taxon>
        <taxon>Aspidochirotacea</taxon>
        <taxon>Aspidochirotida</taxon>
        <taxon>Stichopodidae</taxon>
        <taxon>Apostichopus</taxon>
    </lineage>
</organism>
<evidence type="ECO:0000256" key="1">
    <source>
        <dbReference type="ARBA" id="ARBA00004123"/>
    </source>
</evidence>
<dbReference type="PANTHER" id="PTHR46358">
    <property type="entry name" value="TONSOKU-LIKE PROTEIN"/>
    <property type="match status" value="1"/>
</dbReference>
<feature type="repeat" description="ANK" evidence="5">
    <location>
        <begin position="533"/>
        <end position="565"/>
    </location>
</feature>
<feature type="compositionally biased region" description="Acidic residues" evidence="8">
    <location>
        <begin position="477"/>
        <end position="497"/>
    </location>
</feature>
<reference evidence="9 10" key="1">
    <citation type="journal article" date="2017" name="PLoS Biol.">
        <title>The sea cucumber genome provides insights into morphological evolution and visceral regeneration.</title>
        <authorList>
            <person name="Zhang X."/>
            <person name="Sun L."/>
            <person name="Yuan J."/>
            <person name="Sun Y."/>
            <person name="Gao Y."/>
            <person name="Zhang L."/>
            <person name="Li S."/>
            <person name="Dai H."/>
            <person name="Hamel J.F."/>
            <person name="Liu C."/>
            <person name="Yu Y."/>
            <person name="Liu S."/>
            <person name="Lin W."/>
            <person name="Guo K."/>
            <person name="Jin S."/>
            <person name="Xu P."/>
            <person name="Storey K.B."/>
            <person name="Huan P."/>
            <person name="Zhang T."/>
            <person name="Zhou Y."/>
            <person name="Zhang J."/>
            <person name="Lin C."/>
            <person name="Li X."/>
            <person name="Xing L."/>
            <person name="Huo D."/>
            <person name="Sun M."/>
            <person name="Wang L."/>
            <person name="Mercier A."/>
            <person name="Li F."/>
            <person name="Yang H."/>
            <person name="Xiang J."/>
        </authorList>
    </citation>
    <scope>NUCLEOTIDE SEQUENCE [LARGE SCALE GENOMIC DNA]</scope>
    <source>
        <strain evidence="9">Shaxun</strain>
        <tissue evidence="9">Muscle</tissue>
    </source>
</reference>
<keyword evidence="10" id="KW-1185">Reference proteome</keyword>
<feature type="repeat" description="ANK" evidence="5">
    <location>
        <begin position="602"/>
        <end position="634"/>
    </location>
</feature>
<evidence type="ECO:0000256" key="5">
    <source>
        <dbReference type="PROSITE-ProRule" id="PRU00023"/>
    </source>
</evidence>
<feature type="repeat" description="TPR" evidence="6">
    <location>
        <begin position="28"/>
        <end position="61"/>
    </location>
</feature>
<evidence type="ECO:0000256" key="2">
    <source>
        <dbReference type="ARBA" id="ARBA00022614"/>
    </source>
</evidence>
<feature type="region of interest" description="Disordered" evidence="8">
    <location>
        <begin position="676"/>
        <end position="712"/>
    </location>
</feature>
<evidence type="ECO:0000313" key="9">
    <source>
        <dbReference type="EMBL" id="PIK58077.1"/>
    </source>
</evidence>
<dbReference type="InterPro" id="IPR052311">
    <property type="entry name" value="MMS22L-TONSL_complex_comp"/>
</dbReference>
<dbReference type="SUPFAM" id="SSF48452">
    <property type="entry name" value="TPR-like"/>
    <property type="match status" value="3"/>
</dbReference>
<comment type="subcellular location">
    <subcellularLocation>
        <location evidence="1">Nucleus</location>
    </subcellularLocation>
</comment>
<dbReference type="InterPro" id="IPR002110">
    <property type="entry name" value="Ankyrin_rpt"/>
</dbReference>
<dbReference type="GO" id="GO:0031297">
    <property type="term" value="P:replication fork processing"/>
    <property type="evidence" value="ECO:0007669"/>
    <property type="project" value="TreeGrafter"/>
</dbReference>
<keyword evidence="3" id="KW-0677">Repeat</keyword>
<dbReference type="PROSITE" id="PS50088">
    <property type="entry name" value="ANK_REPEAT"/>
    <property type="match status" value="3"/>
</dbReference>
<feature type="repeat" description="TPR" evidence="6">
    <location>
        <begin position="357"/>
        <end position="390"/>
    </location>
</feature>
<dbReference type="GO" id="GO:0043596">
    <property type="term" value="C:nuclear replication fork"/>
    <property type="evidence" value="ECO:0007669"/>
    <property type="project" value="TreeGrafter"/>
</dbReference>
<dbReference type="OrthoDB" id="5806726at2759"/>
<feature type="repeat" description="TPR" evidence="6">
    <location>
        <begin position="166"/>
        <end position="199"/>
    </location>
</feature>
<evidence type="ECO:0000256" key="6">
    <source>
        <dbReference type="PROSITE-ProRule" id="PRU00339"/>
    </source>
</evidence>
<feature type="repeat" description="TPR" evidence="6">
    <location>
        <begin position="246"/>
        <end position="279"/>
    </location>
</feature>
<dbReference type="SMART" id="SM00248">
    <property type="entry name" value="ANK"/>
    <property type="match status" value="3"/>
</dbReference>
<dbReference type="Proteomes" id="UP000230750">
    <property type="component" value="Unassembled WGS sequence"/>
</dbReference>